<protein>
    <submittedName>
        <fullName evidence="2">Uncharacterized protein</fullName>
    </submittedName>
</protein>
<keyword evidence="1" id="KW-1133">Transmembrane helix</keyword>
<feature type="transmembrane region" description="Helical" evidence="1">
    <location>
        <begin position="20"/>
        <end position="43"/>
    </location>
</feature>
<comment type="caution">
    <text evidence="2">The sequence shown here is derived from an EMBL/GenBank/DDBJ whole genome shotgun (WGS) entry which is preliminary data.</text>
</comment>
<organism evidence="2 3">
    <name type="scientific">Candidatus Sulfomarinibacter kjeldsenii</name>
    <dbReference type="NCBI Taxonomy" id="2885994"/>
    <lineage>
        <taxon>Bacteria</taxon>
        <taxon>Pseudomonadati</taxon>
        <taxon>Acidobacteriota</taxon>
        <taxon>Thermoanaerobaculia</taxon>
        <taxon>Thermoanaerobaculales</taxon>
        <taxon>Candidatus Sulfomarinibacteraceae</taxon>
        <taxon>Candidatus Sulfomarinibacter</taxon>
    </lineage>
</organism>
<dbReference type="AlphaFoldDB" id="A0A8J6Y567"/>
<dbReference type="Proteomes" id="UP000598633">
    <property type="component" value="Unassembled WGS sequence"/>
</dbReference>
<evidence type="ECO:0000313" key="3">
    <source>
        <dbReference type="Proteomes" id="UP000598633"/>
    </source>
</evidence>
<keyword evidence="1" id="KW-0812">Transmembrane</keyword>
<evidence type="ECO:0000313" key="2">
    <source>
        <dbReference type="EMBL" id="MBD3869739.1"/>
    </source>
</evidence>
<sequence>MKLLNDLLRPVFDLLQSPFIGLPAFVGILVWSIPVGVFALWVFGKTSNQERIAEVKRRIFAGLFEIRLFNDDLRAIMRAQGEILRHVLHYQALALKPMIFILPPLVLVMVQLHQFYGFRGLRPGEEVLLTVQLAPDSVEAGRRPEFSLEMPPGLHAAMDPVWIPSLHQITWRLGVDDWGDWDLAINVDGTKFSKSIRATEELIRLSPERPPSNFMGQLEWPSEPPLDEGGAVHSMTLGYAEGSVGILGWDFEWAFAWMVVFFVLTMVVALVLRKPMGVEL</sequence>
<accession>A0A8J6Y567</accession>
<keyword evidence="1" id="KW-0472">Membrane</keyword>
<gene>
    <name evidence="2" type="ORF">IFJ97_00070</name>
</gene>
<dbReference type="EMBL" id="JACXWA010000002">
    <property type="protein sequence ID" value="MBD3869739.1"/>
    <property type="molecule type" value="Genomic_DNA"/>
</dbReference>
<feature type="transmembrane region" description="Helical" evidence="1">
    <location>
        <begin position="93"/>
        <end position="112"/>
    </location>
</feature>
<name>A0A8J6Y567_9BACT</name>
<reference evidence="2 3" key="1">
    <citation type="submission" date="2020-08" db="EMBL/GenBank/DDBJ databases">
        <title>Acidobacteriota in marine sediments use diverse sulfur dissimilation pathways.</title>
        <authorList>
            <person name="Wasmund K."/>
        </authorList>
    </citation>
    <scope>NUCLEOTIDE SEQUENCE [LARGE SCALE GENOMIC DNA]</scope>
    <source>
        <strain evidence="2">MAG AM3-A</strain>
    </source>
</reference>
<proteinExistence type="predicted"/>
<evidence type="ECO:0000256" key="1">
    <source>
        <dbReference type="SAM" id="Phobius"/>
    </source>
</evidence>
<feature type="transmembrane region" description="Helical" evidence="1">
    <location>
        <begin position="253"/>
        <end position="272"/>
    </location>
</feature>